<evidence type="ECO:0000313" key="4">
    <source>
        <dbReference type="Proteomes" id="UP001295794"/>
    </source>
</evidence>
<organism evidence="3 4">
    <name type="scientific">Mycena citricolor</name>
    <dbReference type="NCBI Taxonomy" id="2018698"/>
    <lineage>
        <taxon>Eukaryota</taxon>
        <taxon>Fungi</taxon>
        <taxon>Dikarya</taxon>
        <taxon>Basidiomycota</taxon>
        <taxon>Agaricomycotina</taxon>
        <taxon>Agaricomycetes</taxon>
        <taxon>Agaricomycetidae</taxon>
        <taxon>Agaricales</taxon>
        <taxon>Marasmiineae</taxon>
        <taxon>Mycenaceae</taxon>
        <taxon>Mycena</taxon>
    </lineage>
</organism>
<dbReference type="PROSITE" id="PS51257">
    <property type="entry name" value="PROKAR_LIPOPROTEIN"/>
    <property type="match status" value="1"/>
</dbReference>
<keyword evidence="2" id="KW-0732">Signal</keyword>
<feature type="region of interest" description="Disordered" evidence="1">
    <location>
        <begin position="126"/>
        <end position="153"/>
    </location>
</feature>
<keyword evidence="4" id="KW-1185">Reference proteome</keyword>
<reference evidence="3" key="1">
    <citation type="submission" date="2023-11" db="EMBL/GenBank/DDBJ databases">
        <authorList>
            <person name="De Vega J J."/>
            <person name="De Vega J J."/>
        </authorList>
    </citation>
    <scope>NUCLEOTIDE SEQUENCE</scope>
</reference>
<feature type="signal peptide" evidence="2">
    <location>
        <begin position="1"/>
        <end position="21"/>
    </location>
</feature>
<sequence>MFFTVKFQLLLLSVSACFVVAAPVDQRQGPVGAQAAPTGQVFAREDGSHVLGLAPTGALAARHPQASIIFADGQWESPIARADPPSVTTIFAASQWDGAAKDREQSFLDFRKHIDIRLEYSGLNQRGAAEDRAKDSPNGPVFFANAQWEEDEP</sequence>
<evidence type="ECO:0000256" key="1">
    <source>
        <dbReference type="SAM" id="MobiDB-lite"/>
    </source>
</evidence>
<gene>
    <name evidence="3" type="ORF">MYCIT1_LOCUS30493</name>
</gene>
<dbReference type="AlphaFoldDB" id="A0AAD2HQ46"/>
<feature type="chain" id="PRO_5042068733" evidence="2">
    <location>
        <begin position="22"/>
        <end position="153"/>
    </location>
</feature>
<comment type="caution">
    <text evidence="3">The sequence shown here is derived from an EMBL/GenBank/DDBJ whole genome shotgun (WGS) entry which is preliminary data.</text>
</comment>
<accession>A0AAD2HQ46</accession>
<name>A0AAD2HQ46_9AGAR</name>
<protein>
    <submittedName>
        <fullName evidence="3">Uncharacterized protein</fullName>
    </submittedName>
</protein>
<proteinExistence type="predicted"/>
<evidence type="ECO:0000313" key="3">
    <source>
        <dbReference type="EMBL" id="CAK5280063.1"/>
    </source>
</evidence>
<dbReference type="EMBL" id="CAVNYO010000440">
    <property type="protein sequence ID" value="CAK5280063.1"/>
    <property type="molecule type" value="Genomic_DNA"/>
</dbReference>
<dbReference type="Proteomes" id="UP001295794">
    <property type="component" value="Unassembled WGS sequence"/>
</dbReference>
<evidence type="ECO:0000256" key="2">
    <source>
        <dbReference type="SAM" id="SignalP"/>
    </source>
</evidence>